<sequence length="286" mass="32690">MSYVDSPAKKQKHPHYEHRTAKLDIKDNQFTSKKFHHVRKVSTPKKILESFKRIGMCVNGKSSSEINPEYLDKVCFVFINSYKKKDSYLGVGPLNDGYLVGLNHHRLGYKIFYLHNPRSDEFISFLGFFVKHTKVELTVFYSGLNTNGCKDIKFCDGCLSREVVGDVIAQNCNRKSRILFITDCCDGGSVFDIHAMNPDNFLPSSNLISFFVNKSCKPQSTESKRSHGIFTYYFCKITSDCPNITPGRLVDRINPSLKRFNESFGCDVTEKELIDRPIFSTQKANN</sequence>
<evidence type="ECO:0008006" key="3">
    <source>
        <dbReference type="Google" id="ProtNLM"/>
    </source>
</evidence>
<protein>
    <recommendedName>
        <fullName evidence="3">Clan CD, family C14, metacaspase-like cysteine peptidase</fullName>
    </recommendedName>
</protein>
<name>A0ABR2I5Q9_9EUKA</name>
<keyword evidence="2" id="KW-1185">Reference proteome</keyword>
<proteinExistence type="predicted"/>
<evidence type="ECO:0000313" key="1">
    <source>
        <dbReference type="EMBL" id="KAK8857751.1"/>
    </source>
</evidence>
<organism evidence="1 2">
    <name type="scientific">Tritrichomonas musculus</name>
    <dbReference type="NCBI Taxonomy" id="1915356"/>
    <lineage>
        <taxon>Eukaryota</taxon>
        <taxon>Metamonada</taxon>
        <taxon>Parabasalia</taxon>
        <taxon>Tritrichomonadida</taxon>
        <taxon>Tritrichomonadidae</taxon>
        <taxon>Tritrichomonas</taxon>
    </lineage>
</organism>
<comment type="caution">
    <text evidence="1">The sequence shown here is derived from an EMBL/GenBank/DDBJ whole genome shotgun (WGS) entry which is preliminary data.</text>
</comment>
<dbReference type="EMBL" id="JAPFFF010000020">
    <property type="protein sequence ID" value="KAK8857751.1"/>
    <property type="molecule type" value="Genomic_DNA"/>
</dbReference>
<gene>
    <name evidence="1" type="ORF">M9Y10_016161</name>
</gene>
<reference evidence="1 2" key="1">
    <citation type="submission" date="2024-04" db="EMBL/GenBank/DDBJ databases">
        <title>Tritrichomonas musculus Genome.</title>
        <authorList>
            <person name="Alves-Ferreira E."/>
            <person name="Grigg M."/>
            <person name="Lorenzi H."/>
            <person name="Galac M."/>
        </authorList>
    </citation>
    <scope>NUCLEOTIDE SEQUENCE [LARGE SCALE GENOMIC DNA]</scope>
    <source>
        <strain evidence="1 2">EAF2021</strain>
    </source>
</reference>
<evidence type="ECO:0000313" key="2">
    <source>
        <dbReference type="Proteomes" id="UP001470230"/>
    </source>
</evidence>
<accession>A0ABR2I5Q9</accession>
<dbReference type="Proteomes" id="UP001470230">
    <property type="component" value="Unassembled WGS sequence"/>
</dbReference>